<sequence>MLKFFKKIGSKLKKFYSENPMILAFVGISVINGFLLRVFTVKFAYNQVKPLMADIAATLLMAAFAFCFKTLKGRFRYLMTVNVINTILVAGNSIYYSNYKSFLSFSLLSTGSQLPGVMDAVIKNIMEPKDLLFLWSIPALAVTYHFCKKKTRTYENQNKQKQKRSRNFGFTAACGLVLLGIFAATLSGTDYSRLRKQWNREYVLGTFGMYTYQTSDAISSAYSKINMMFGYEEKKEAFTEFYDEKDELTEEVAPEKKNDYTGIFEGKNVIVIHCESMQQFCMDTYINGEELTPNLNKLAREGLYFSNFYAQESVGTSSDSEFTFATSLMPASSGTVAINYWDRDYTTIQKMLKEKGYYIYSMHGNNGSYWNRLNLHSSLGYDKFYNYSEDFIIDETIGLGLSDKSFFRQAVPKVKAINEENKNWYGAFLMLTNHTPFTDIERVSDLDVTFRYKRFNSDTGLYEDVSAPFLQGTKLGSYFKSVHYADEALGQFLTDLDSEGLLDNTVFVLYGDHDAKIKPAEYERYLNYDPFTDTVLTEEDAGYIPVDDFYYNINRKTPFIIWSKGGEYEPKEITQVMGMYDVQPTLGNMLGFENKYALGHDIFSFTEDAENAVIFPNGNFITDTVYYDCQKGTYFDLTDYKNVMISVSCNQVYKDTPNPIFNENTHGLFKFDEDEIYCANSCEARVNDGIVDDDYIQSYAGYADEIIDISNAIIFYDMINKTEQGFENSVDAQRDADSKAELFMPPMPGRRRTQIVA</sequence>
<keyword evidence="9" id="KW-0464">Manganese</keyword>
<dbReference type="PANTHER" id="PTHR47371:SF3">
    <property type="entry name" value="PHOSPHOGLYCEROL TRANSFERASE I"/>
    <property type="match status" value="1"/>
</dbReference>
<dbReference type="EMBL" id="ADKM02000066">
    <property type="protein sequence ID" value="EGC03445.1"/>
    <property type="molecule type" value="Genomic_DNA"/>
</dbReference>
<dbReference type="GO" id="GO:0005886">
    <property type="term" value="C:plasma membrane"/>
    <property type="evidence" value="ECO:0007669"/>
    <property type="project" value="UniProtKB-SubCell"/>
</dbReference>
<keyword evidence="5 11" id="KW-0812">Transmembrane</keyword>
<evidence type="ECO:0000313" key="13">
    <source>
        <dbReference type="EMBL" id="EGC03445.1"/>
    </source>
</evidence>
<keyword evidence="13" id="KW-0378">Hydrolase</keyword>
<gene>
    <name evidence="13" type="ORF">CUS_6621</name>
</gene>
<dbReference type="Gene3D" id="3.40.720.10">
    <property type="entry name" value="Alkaline Phosphatase, subunit A"/>
    <property type="match status" value="1"/>
</dbReference>
<dbReference type="PIRSF" id="PIRSF005091">
    <property type="entry name" value="Mmb_sulf_HI1246"/>
    <property type="match status" value="1"/>
</dbReference>
<feature type="transmembrane region" description="Helical" evidence="11">
    <location>
        <begin position="168"/>
        <end position="186"/>
    </location>
</feature>
<keyword evidence="6 11" id="KW-1133">Transmembrane helix</keyword>
<dbReference type="RefSeq" id="WP_002848808.1">
    <property type="nucleotide sequence ID" value="NZ_ADKM02000066.1"/>
</dbReference>
<comment type="caution">
    <text evidence="13">The sequence shown here is derived from an EMBL/GenBank/DDBJ whole genome shotgun (WGS) entry which is preliminary data.</text>
</comment>
<feature type="transmembrane region" description="Helical" evidence="11">
    <location>
        <begin position="75"/>
        <end position="96"/>
    </location>
</feature>
<evidence type="ECO:0000256" key="7">
    <source>
        <dbReference type="ARBA" id="ARBA00023136"/>
    </source>
</evidence>
<dbReference type="eggNOG" id="COG1368">
    <property type="taxonomic scope" value="Bacteria"/>
</dbReference>
<feature type="domain" description="Sulfatase N-terminal" evidence="12">
    <location>
        <begin position="267"/>
        <end position="590"/>
    </location>
</feature>
<dbReference type="Pfam" id="PF00884">
    <property type="entry name" value="Sulfatase"/>
    <property type="match status" value="1"/>
</dbReference>
<dbReference type="GO" id="GO:0046872">
    <property type="term" value="F:metal ion binding"/>
    <property type="evidence" value="ECO:0007669"/>
    <property type="project" value="UniProtKB-KW"/>
</dbReference>
<dbReference type="Proteomes" id="UP000004259">
    <property type="component" value="Unassembled WGS sequence"/>
</dbReference>
<evidence type="ECO:0000256" key="11">
    <source>
        <dbReference type="SAM" id="Phobius"/>
    </source>
</evidence>
<keyword evidence="7 11" id="KW-0472">Membrane</keyword>
<keyword evidence="14" id="KW-1185">Reference proteome</keyword>
<feature type="transmembrane region" description="Helical" evidence="11">
    <location>
        <begin position="51"/>
        <end position="68"/>
    </location>
</feature>
<evidence type="ECO:0000256" key="10">
    <source>
        <dbReference type="PIRSR" id="PIRSR005091-3"/>
    </source>
</evidence>
<dbReference type="InterPro" id="IPR017850">
    <property type="entry name" value="Alkaline_phosphatase_core_sf"/>
</dbReference>
<dbReference type="Gene3D" id="3.30.1120.170">
    <property type="match status" value="1"/>
</dbReference>
<evidence type="ECO:0000256" key="2">
    <source>
        <dbReference type="ARBA" id="ARBA00004936"/>
    </source>
</evidence>
<evidence type="ECO:0000256" key="5">
    <source>
        <dbReference type="ARBA" id="ARBA00022692"/>
    </source>
</evidence>
<feature type="transmembrane region" description="Helical" evidence="11">
    <location>
        <begin position="21"/>
        <end position="39"/>
    </location>
</feature>
<feature type="binding site" evidence="9">
    <location>
        <position position="434"/>
    </location>
    <ligand>
        <name>substrate</name>
    </ligand>
</feature>
<reference evidence="13 14" key="1">
    <citation type="submission" date="2011-02" db="EMBL/GenBank/DDBJ databases">
        <authorList>
            <person name="Nelson K.E."/>
            <person name="Sutton G."/>
            <person name="Torralba M."/>
            <person name="Durkin S."/>
            <person name="Harkins D."/>
            <person name="Montgomery R."/>
            <person name="Ziemer C."/>
            <person name="Klaassens E."/>
            <person name="Ocuiv P."/>
            <person name="Morrison M."/>
        </authorList>
    </citation>
    <scope>NUCLEOTIDE SEQUENCE [LARGE SCALE GENOMIC DNA]</scope>
    <source>
        <strain evidence="13 14">8</strain>
    </source>
</reference>
<evidence type="ECO:0000256" key="4">
    <source>
        <dbReference type="ARBA" id="ARBA00022475"/>
    </source>
</evidence>
<comment type="pathway">
    <text evidence="2">Cell wall biogenesis; lipoteichoic acid biosynthesis.</text>
</comment>
<evidence type="ECO:0000256" key="3">
    <source>
        <dbReference type="ARBA" id="ARBA00009983"/>
    </source>
</evidence>
<comment type="subcellular location">
    <subcellularLocation>
        <location evidence="1">Cell membrane</location>
        <topology evidence="1">Multi-pass membrane protein</topology>
    </subcellularLocation>
</comment>
<keyword evidence="9" id="KW-0479">Metal-binding</keyword>
<feature type="active site" evidence="8">
    <location>
        <position position="317"/>
    </location>
</feature>
<keyword evidence="4" id="KW-1003">Cell membrane</keyword>
<name>E9SBE8_RUMAL</name>
<feature type="binding site" evidence="10">
    <location>
        <position position="512"/>
    </location>
    <ligand>
        <name>Mn(2+)</name>
        <dbReference type="ChEBI" id="CHEBI:29035"/>
    </ligand>
</feature>
<dbReference type="PANTHER" id="PTHR47371">
    <property type="entry name" value="LIPOTEICHOIC ACID SYNTHASE"/>
    <property type="match status" value="1"/>
</dbReference>
<dbReference type="EC" id="3.1.6.-" evidence="13"/>
<dbReference type="InterPro" id="IPR050448">
    <property type="entry name" value="OpgB/LTA_synthase_biosynth"/>
</dbReference>
<dbReference type="SUPFAM" id="SSF53649">
    <property type="entry name" value="Alkaline phosphatase-like"/>
    <property type="match status" value="1"/>
</dbReference>
<comment type="similarity">
    <text evidence="3">Belongs to the LTA synthase family.</text>
</comment>
<feature type="transmembrane region" description="Helical" evidence="11">
    <location>
        <begin position="131"/>
        <end position="147"/>
    </location>
</feature>
<protein>
    <submittedName>
        <fullName evidence="13">Arylsulfatase</fullName>
        <ecNumber evidence="13">3.1.6.-</ecNumber>
    </submittedName>
</protein>
<dbReference type="OrthoDB" id="5901192at2"/>
<evidence type="ECO:0000313" key="14">
    <source>
        <dbReference type="Proteomes" id="UP000004259"/>
    </source>
</evidence>
<dbReference type="InterPro" id="IPR012160">
    <property type="entry name" value="LtaS-like"/>
</dbReference>
<evidence type="ECO:0000256" key="9">
    <source>
        <dbReference type="PIRSR" id="PIRSR005091-2"/>
    </source>
</evidence>
<dbReference type="InterPro" id="IPR000917">
    <property type="entry name" value="Sulfatase_N"/>
</dbReference>
<evidence type="ECO:0000256" key="6">
    <source>
        <dbReference type="ARBA" id="ARBA00022989"/>
    </source>
</evidence>
<organism evidence="13 14">
    <name type="scientific">Ruminococcus albus 8</name>
    <dbReference type="NCBI Taxonomy" id="246199"/>
    <lineage>
        <taxon>Bacteria</taxon>
        <taxon>Bacillati</taxon>
        <taxon>Bacillota</taxon>
        <taxon>Clostridia</taxon>
        <taxon>Eubacteriales</taxon>
        <taxon>Oscillospiraceae</taxon>
        <taxon>Ruminococcus</taxon>
    </lineage>
</organism>
<dbReference type="STRING" id="246199.CUS_6621"/>
<accession>E9SBE8</accession>
<dbReference type="GO" id="GO:0016787">
    <property type="term" value="F:hydrolase activity"/>
    <property type="evidence" value="ECO:0007669"/>
    <property type="project" value="UniProtKB-KW"/>
</dbReference>
<feature type="binding site" evidence="10">
    <location>
        <position position="513"/>
    </location>
    <ligand>
        <name>Mn(2+)</name>
        <dbReference type="ChEBI" id="CHEBI:29035"/>
    </ligand>
</feature>
<evidence type="ECO:0000256" key="8">
    <source>
        <dbReference type="PIRSR" id="PIRSR005091-1"/>
    </source>
</evidence>
<feature type="binding site" evidence="10">
    <location>
        <position position="275"/>
    </location>
    <ligand>
        <name>Mn(2+)</name>
        <dbReference type="ChEBI" id="CHEBI:29035"/>
    </ligand>
</feature>
<dbReference type="AlphaFoldDB" id="E9SBE8"/>
<proteinExistence type="inferred from homology"/>
<dbReference type="CDD" id="cd16015">
    <property type="entry name" value="LTA_synthase"/>
    <property type="match status" value="1"/>
</dbReference>
<evidence type="ECO:0000256" key="1">
    <source>
        <dbReference type="ARBA" id="ARBA00004651"/>
    </source>
</evidence>
<evidence type="ECO:0000259" key="12">
    <source>
        <dbReference type="Pfam" id="PF00884"/>
    </source>
</evidence>